<feature type="binding site" evidence="13">
    <location>
        <position position="164"/>
    </location>
    <ligand>
        <name>thiamine diphosphate</name>
        <dbReference type="ChEBI" id="CHEBI:58937"/>
    </ligand>
</feature>
<dbReference type="AlphaFoldDB" id="A0A2X3ANT3"/>
<dbReference type="PROSITE" id="PS00802">
    <property type="entry name" value="TRANSKETOLASE_2"/>
    <property type="match status" value="1"/>
</dbReference>
<reference evidence="17 18" key="1">
    <citation type="submission" date="2018-06" db="EMBL/GenBank/DDBJ databases">
        <authorList>
            <consortium name="Pathogen Informatics"/>
            <person name="Doyle S."/>
        </authorList>
    </citation>
    <scope>NUCLEOTIDE SEQUENCE [LARGE SCALE GENOMIC DNA]</scope>
    <source>
        <strain evidence="17 18">NCTC11820</strain>
    </source>
</reference>
<dbReference type="InterPro" id="IPR033247">
    <property type="entry name" value="Transketolase_fam"/>
</dbReference>
<evidence type="ECO:0000256" key="15">
    <source>
        <dbReference type="PIRSR" id="PIRSR605478-5"/>
    </source>
</evidence>
<feature type="binding site" evidence="12">
    <location>
        <position position="497"/>
    </location>
    <ligand>
        <name>substrate</name>
    </ligand>
</feature>
<feature type="binding site" evidence="14">
    <location>
        <position position="195"/>
    </location>
    <ligand>
        <name>Mg(2+)</name>
        <dbReference type="ChEBI" id="CHEBI:18420"/>
    </ligand>
</feature>
<dbReference type="OMA" id="ADYMRGS"/>
<dbReference type="Pfam" id="PF02779">
    <property type="entry name" value="Transket_pyr"/>
    <property type="match status" value="1"/>
</dbReference>
<feature type="binding site" evidence="13">
    <location>
        <position position="193"/>
    </location>
    <ligand>
        <name>thiamine diphosphate</name>
        <dbReference type="ChEBI" id="CHEBI:58937"/>
    </ligand>
</feature>
<evidence type="ECO:0000256" key="5">
    <source>
        <dbReference type="ARBA" id="ARBA00022679"/>
    </source>
</evidence>
<evidence type="ECO:0000313" key="18">
    <source>
        <dbReference type="Proteomes" id="UP000250245"/>
    </source>
</evidence>
<dbReference type="CDD" id="cd02012">
    <property type="entry name" value="TPP_TK"/>
    <property type="match status" value="1"/>
</dbReference>
<evidence type="ECO:0000256" key="8">
    <source>
        <dbReference type="ARBA" id="ARBA00023052"/>
    </source>
</evidence>
<comment type="cofactor">
    <cofactor evidence="13">
        <name>thiamine diphosphate</name>
        <dbReference type="ChEBI" id="CHEBI:58937"/>
    </cofactor>
    <text evidence="13">Binds 1 thiamine pyrophosphate per subunit. During the reaction, the substrate forms a covalent intermediate with the cofactor.</text>
</comment>
<feature type="site" description="Important for catalytic activity" evidence="15">
    <location>
        <position position="31"/>
    </location>
</feature>
<feature type="binding site" evidence="14">
    <location>
        <position position="193"/>
    </location>
    <ligand>
        <name>Mg(2+)</name>
        <dbReference type="ChEBI" id="CHEBI:18420"/>
    </ligand>
</feature>
<proteinExistence type="inferred from homology"/>
<dbReference type="GeneID" id="55565716"/>
<organism evidence="17 18">
    <name type="scientific">Mobiluncus curtisii</name>
    <dbReference type="NCBI Taxonomy" id="2051"/>
    <lineage>
        <taxon>Bacteria</taxon>
        <taxon>Bacillati</taxon>
        <taxon>Actinomycetota</taxon>
        <taxon>Actinomycetes</taxon>
        <taxon>Actinomycetales</taxon>
        <taxon>Actinomycetaceae</taxon>
        <taxon>Mobiluncus</taxon>
    </lineage>
</organism>
<feature type="active site" description="Proton donor" evidence="11">
    <location>
        <position position="435"/>
    </location>
</feature>
<feature type="binding site" evidence="13">
    <location>
        <position position="461"/>
    </location>
    <ligand>
        <name>thiamine diphosphate</name>
        <dbReference type="ChEBI" id="CHEBI:58937"/>
    </ligand>
</feature>
<dbReference type="InterPro" id="IPR005478">
    <property type="entry name" value="Transketolase_bac-like"/>
</dbReference>
<comment type="cofactor">
    <cofactor evidence="14">
        <name>Mg(2+)</name>
        <dbReference type="ChEBI" id="CHEBI:18420"/>
    </cofactor>
    <text evidence="14">Binds 1 Mg(2+) ion per subunit. Can also utilize other divalent metal cations, such as Ca(2+), Mn(2+) and Co(2+).</text>
</comment>
<feature type="binding site" evidence="12">
    <location>
        <position position="493"/>
    </location>
    <ligand>
        <name>substrate</name>
    </ligand>
</feature>
<feature type="binding site" evidence="12">
    <location>
        <position position="371"/>
    </location>
    <ligand>
        <name>substrate</name>
    </ligand>
</feature>
<feature type="binding site" evidence="12">
    <location>
        <position position="485"/>
    </location>
    <ligand>
        <name>substrate</name>
    </ligand>
</feature>
<accession>A0A2X3ANT3</accession>
<feature type="site" description="Important for catalytic activity" evidence="15">
    <location>
        <position position="276"/>
    </location>
</feature>
<dbReference type="CDD" id="cd07033">
    <property type="entry name" value="TPP_PYR_DXS_TK_like"/>
    <property type="match status" value="1"/>
</dbReference>
<feature type="binding site" evidence="12">
    <location>
        <position position="543"/>
    </location>
    <ligand>
        <name>substrate</name>
    </ligand>
</feature>
<dbReference type="Pfam" id="PF00456">
    <property type="entry name" value="Transketolase_N"/>
    <property type="match status" value="1"/>
</dbReference>
<dbReference type="SUPFAM" id="SSF52518">
    <property type="entry name" value="Thiamin diphosphate-binding fold (THDP-binding)"/>
    <property type="match status" value="2"/>
</dbReference>
<evidence type="ECO:0000313" key="17">
    <source>
        <dbReference type="EMBL" id="SQB64629.1"/>
    </source>
</evidence>
<dbReference type="GO" id="GO:0005829">
    <property type="term" value="C:cytosol"/>
    <property type="evidence" value="ECO:0007669"/>
    <property type="project" value="TreeGrafter"/>
</dbReference>
<dbReference type="InterPro" id="IPR020826">
    <property type="entry name" value="Transketolase_BS"/>
</dbReference>
<keyword evidence="6 14" id="KW-0479">Metal-binding</keyword>
<evidence type="ECO:0000256" key="6">
    <source>
        <dbReference type="ARBA" id="ARBA00022723"/>
    </source>
</evidence>
<evidence type="ECO:0000256" key="11">
    <source>
        <dbReference type="PIRSR" id="PIRSR605478-1"/>
    </source>
</evidence>
<feature type="binding site" evidence="13">
    <location>
        <begin position="119"/>
        <end position="121"/>
    </location>
    <ligand>
        <name>thiamine diphosphate</name>
        <dbReference type="ChEBI" id="CHEBI:58937"/>
    </ligand>
</feature>
<feature type="binding site" evidence="13">
    <location>
        <position position="276"/>
    </location>
    <ligand>
        <name>thiamine diphosphate</name>
        <dbReference type="ChEBI" id="CHEBI:58937"/>
    </ligand>
</feature>
<dbReference type="SUPFAM" id="SSF52922">
    <property type="entry name" value="TK C-terminal domain-like"/>
    <property type="match status" value="1"/>
</dbReference>
<evidence type="ECO:0000256" key="2">
    <source>
        <dbReference type="ARBA" id="ARBA00011738"/>
    </source>
</evidence>
<protein>
    <recommendedName>
        <fullName evidence="4 10">Transketolase</fullName>
        <ecNumber evidence="3 10">2.2.1.1</ecNumber>
    </recommendedName>
</protein>
<feature type="binding site" evidence="12">
    <location>
        <position position="276"/>
    </location>
    <ligand>
        <name>substrate</name>
    </ligand>
</feature>
<comment type="similarity">
    <text evidence="1">Belongs to the transketolase family.</text>
</comment>
<dbReference type="FunFam" id="3.40.50.920:FF:000003">
    <property type="entry name" value="Transketolase"/>
    <property type="match status" value="1"/>
</dbReference>
<evidence type="ECO:0000256" key="3">
    <source>
        <dbReference type="ARBA" id="ARBA00013152"/>
    </source>
</evidence>
<dbReference type="FunFam" id="3.40.50.970:FF:000003">
    <property type="entry name" value="Transketolase"/>
    <property type="match status" value="1"/>
</dbReference>
<dbReference type="Gene3D" id="3.40.50.920">
    <property type="match status" value="1"/>
</dbReference>
<dbReference type="GO" id="GO:0006098">
    <property type="term" value="P:pentose-phosphate shunt"/>
    <property type="evidence" value="ECO:0007669"/>
    <property type="project" value="TreeGrafter"/>
</dbReference>
<evidence type="ECO:0000256" key="10">
    <source>
        <dbReference type="NCBIfam" id="TIGR00232"/>
    </source>
</evidence>
<name>A0A2X3ANT3_9ACTO</name>
<feature type="binding site" evidence="12">
    <location>
        <position position="31"/>
    </location>
    <ligand>
        <name>substrate</name>
    </ligand>
</feature>
<evidence type="ECO:0000256" key="13">
    <source>
        <dbReference type="PIRSR" id="PIRSR605478-3"/>
    </source>
</evidence>
<evidence type="ECO:0000256" key="7">
    <source>
        <dbReference type="ARBA" id="ARBA00022842"/>
    </source>
</evidence>
<feature type="binding site" evidence="14">
    <location>
        <position position="163"/>
    </location>
    <ligand>
        <name>Mg(2+)</name>
        <dbReference type="ChEBI" id="CHEBI:18420"/>
    </ligand>
</feature>
<keyword evidence="8 13" id="KW-0786">Thiamine pyrophosphate</keyword>
<dbReference type="Gene3D" id="3.40.50.970">
    <property type="match status" value="2"/>
</dbReference>
<evidence type="ECO:0000256" key="9">
    <source>
        <dbReference type="ARBA" id="ARBA00049473"/>
    </source>
</evidence>
<dbReference type="NCBIfam" id="TIGR00232">
    <property type="entry name" value="tktlase_bact"/>
    <property type="match status" value="1"/>
</dbReference>
<dbReference type="InterPro" id="IPR029061">
    <property type="entry name" value="THDP-binding"/>
</dbReference>
<dbReference type="RefSeq" id="WP_013189508.1">
    <property type="nucleotide sequence ID" value="NZ_CP068112.1"/>
</dbReference>
<feature type="domain" description="Transketolase-like pyrimidine-binding" evidence="16">
    <location>
        <begin position="368"/>
        <end position="548"/>
    </location>
</feature>
<evidence type="ECO:0000256" key="12">
    <source>
        <dbReference type="PIRSR" id="PIRSR605478-2"/>
    </source>
</evidence>
<feature type="binding site" evidence="12">
    <location>
        <position position="398"/>
    </location>
    <ligand>
        <name>substrate</name>
    </ligand>
</feature>
<dbReference type="GO" id="GO:0004802">
    <property type="term" value="F:transketolase activity"/>
    <property type="evidence" value="ECO:0007669"/>
    <property type="project" value="UniProtKB-UniRule"/>
</dbReference>
<comment type="subunit">
    <text evidence="2">Homodimer.</text>
</comment>
<dbReference type="InterPro" id="IPR005475">
    <property type="entry name" value="Transketolase-like_Pyr-bd"/>
</dbReference>
<evidence type="ECO:0000256" key="4">
    <source>
        <dbReference type="ARBA" id="ARBA00016662"/>
    </source>
</evidence>
<evidence type="ECO:0000259" key="16">
    <source>
        <dbReference type="SMART" id="SM00861"/>
    </source>
</evidence>
<gene>
    <name evidence="17" type="primary">tkt</name>
    <name evidence="17" type="ORF">NCTC11820_00981</name>
</gene>
<keyword evidence="5 17" id="KW-0808">Transferase</keyword>
<dbReference type="EMBL" id="UASJ01000001">
    <property type="protein sequence ID" value="SQB64629.1"/>
    <property type="molecule type" value="Genomic_DNA"/>
</dbReference>
<dbReference type="Proteomes" id="UP000250245">
    <property type="component" value="Unassembled WGS sequence"/>
</dbReference>
<keyword evidence="7 14" id="KW-0460">Magnesium</keyword>
<dbReference type="GO" id="GO:0000287">
    <property type="term" value="F:magnesium ion binding"/>
    <property type="evidence" value="ECO:0007669"/>
    <property type="project" value="UniProtKB-ARBA"/>
</dbReference>
<dbReference type="FunFam" id="3.40.50.970:FF:000004">
    <property type="entry name" value="Transketolase"/>
    <property type="match status" value="1"/>
</dbReference>
<evidence type="ECO:0000256" key="1">
    <source>
        <dbReference type="ARBA" id="ARBA00007131"/>
    </source>
</evidence>
<dbReference type="PANTHER" id="PTHR43522">
    <property type="entry name" value="TRANSKETOLASE"/>
    <property type="match status" value="1"/>
</dbReference>
<dbReference type="InterPro" id="IPR005474">
    <property type="entry name" value="Transketolase_N"/>
</dbReference>
<dbReference type="PANTHER" id="PTHR43522:SF2">
    <property type="entry name" value="TRANSKETOLASE 1-RELATED"/>
    <property type="match status" value="1"/>
</dbReference>
<evidence type="ECO:0000256" key="14">
    <source>
        <dbReference type="PIRSR" id="PIRSR605478-4"/>
    </source>
</evidence>
<dbReference type="SMART" id="SM00861">
    <property type="entry name" value="Transket_pyr"/>
    <property type="match status" value="1"/>
</dbReference>
<dbReference type="InterPro" id="IPR055152">
    <property type="entry name" value="Transketolase-like_C_2"/>
</dbReference>
<feature type="binding site" evidence="13">
    <location>
        <position position="71"/>
    </location>
    <ligand>
        <name>thiamine diphosphate</name>
        <dbReference type="ChEBI" id="CHEBI:58937"/>
    </ligand>
</feature>
<comment type="catalytic activity">
    <reaction evidence="9">
        <text>D-sedoheptulose 7-phosphate + D-glyceraldehyde 3-phosphate = aldehydo-D-ribose 5-phosphate + D-xylulose 5-phosphate</text>
        <dbReference type="Rhea" id="RHEA:10508"/>
        <dbReference type="ChEBI" id="CHEBI:57483"/>
        <dbReference type="ChEBI" id="CHEBI:57737"/>
        <dbReference type="ChEBI" id="CHEBI:58273"/>
        <dbReference type="ChEBI" id="CHEBI:59776"/>
        <dbReference type="EC" id="2.2.1.1"/>
    </reaction>
</comment>
<dbReference type="InterPro" id="IPR009014">
    <property type="entry name" value="Transketo_C/PFOR_II"/>
</dbReference>
<sequence length="693" mass="74405">MSFVASELDKQAIKAAKALAADAVENAGNGHPGTPISLAPAAYLLYQYVMRSDPADPWWLGRDRFVLSAGHASALQYVQLFLAGYGIELEDLKRFRQSGGLLTGHPEYRHQPGVEVTTGPLGTGIAAAVGMAMEQRRLRGLLDPDAAPGESPFDHHIYVVSGDGCLQEGISYEAMSLAGTQELGNLIYLYDENRISIEDDIEIAFTEDIRARFESQGWHYQEVSWLQDDGSYVENLEALFAAFENAKAETRKPSIIKLRTIIGWPSPNKQNQGGIHGSALGASELEGLKAALGLDPTKMFDIPAEIVAATRENVAKRAQAFRSEWDPRFATWQQSHPQQAALLKRLQDGKLPADVESALPQFEPGSAIATRAASGKVINALAGVLPELWGGSADLAGSNNTAIADESSFAPADRATKAWTNVSEWGRNLHFGVREHAMAGILNGIATSGLTRPYAGTFLVFSDFMRGAVRLSALMKLPVTYVWTHDSIGVGEDGPTHQPVETLTSLRAIPNLAVVRPADGAETAYAWLEIMRRRGPAGLALSRQKLPNPARGADTGLASAKNVARGGYVLKDFGDNPAVILLATGSEVALALQAGEKLAEEGVVARVVSLPCLEWFEEQDAAYRESVLPTSIRARVSIEAGLAMPWYRYLGDAGTAVSVETFGTPASGADNFAHFGFTVENVVAKAKESLVKA</sequence>
<dbReference type="EC" id="2.2.1.1" evidence="3 10"/>
<dbReference type="Pfam" id="PF22613">
    <property type="entry name" value="Transketolase_C_1"/>
    <property type="match status" value="1"/>
</dbReference>